<dbReference type="FunFam" id="3.30.70.330:FF:000678">
    <property type="entry name" value="zinc finger CCCH domain-containing protein 53-like isoform X2"/>
    <property type="match status" value="1"/>
</dbReference>
<evidence type="ECO:0000256" key="6">
    <source>
        <dbReference type="PROSITE-ProRule" id="PRU00176"/>
    </source>
</evidence>
<dbReference type="GO" id="GO:0008270">
    <property type="term" value="F:zinc ion binding"/>
    <property type="evidence" value="ECO:0007669"/>
    <property type="project" value="UniProtKB-KW"/>
</dbReference>
<dbReference type="Gramene" id="ONIVA11G01590.1">
    <property type="protein sequence ID" value="ONIVA11G01590.1"/>
    <property type="gene ID" value="ONIVA11G01590"/>
</dbReference>
<accession>A0A0E0IXM0</accession>
<dbReference type="SMART" id="SM00360">
    <property type="entry name" value="RRM"/>
    <property type="match status" value="1"/>
</dbReference>
<feature type="domain" description="RRM" evidence="8">
    <location>
        <begin position="167"/>
        <end position="243"/>
    </location>
</feature>
<evidence type="ECO:0000313" key="10">
    <source>
        <dbReference type="Proteomes" id="UP000006591"/>
    </source>
</evidence>
<dbReference type="OMA" id="YDWRLPI"/>
<dbReference type="PANTHER" id="PTHR24009:SF44">
    <property type="entry name" value="OS11G0125700 PROTEIN"/>
    <property type="match status" value="1"/>
</dbReference>
<evidence type="ECO:0000313" key="9">
    <source>
        <dbReference type="EnsemblPlants" id="ONIVA11G01590.1"/>
    </source>
</evidence>
<keyword evidence="5" id="KW-0238">DNA-binding</keyword>
<dbReference type="InterPro" id="IPR034365">
    <property type="entry name" value="AtC3H46-like_RRM"/>
</dbReference>
<proteinExistence type="predicted"/>
<dbReference type="PROSITE" id="PS50102">
    <property type="entry name" value="RRM"/>
    <property type="match status" value="1"/>
</dbReference>
<dbReference type="Pfam" id="PF23182">
    <property type="entry name" value="PABC_AtC3H46"/>
    <property type="match status" value="1"/>
</dbReference>
<evidence type="ECO:0000256" key="2">
    <source>
        <dbReference type="ARBA" id="ARBA00022771"/>
    </source>
</evidence>
<evidence type="ECO:0000259" key="8">
    <source>
        <dbReference type="PROSITE" id="PS50102"/>
    </source>
</evidence>
<dbReference type="GO" id="GO:0003723">
    <property type="term" value="F:RNA binding"/>
    <property type="evidence" value="ECO:0007669"/>
    <property type="project" value="UniProtKB-UniRule"/>
</dbReference>
<dbReference type="AlphaFoldDB" id="A0A0E0IXM0"/>
<dbReference type="InterPro" id="IPR000504">
    <property type="entry name" value="RRM_dom"/>
</dbReference>
<dbReference type="PANTHER" id="PTHR24009">
    <property type="entry name" value="RNA-BINDING (RRM/RBD/RNP MOTIFS)"/>
    <property type="match status" value="1"/>
</dbReference>
<evidence type="ECO:0000256" key="3">
    <source>
        <dbReference type="ARBA" id="ARBA00022833"/>
    </source>
</evidence>
<feature type="region of interest" description="Disordered" evidence="7">
    <location>
        <begin position="558"/>
        <end position="577"/>
    </location>
</feature>
<organism evidence="9">
    <name type="scientific">Oryza nivara</name>
    <name type="common">Indian wild rice</name>
    <name type="synonym">Oryza sativa f. spontanea</name>
    <dbReference type="NCBI Taxonomy" id="4536"/>
    <lineage>
        <taxon>Eukaryota</taxon>
        <taxon>Viridiplantae</taxon>
        <taxon>Streptophyta</taxon>
        <taxon>Embryophyta</taxon>
        <taxon>Tracheophyta</taxon>
        <taxon>Spermatophyta</taxon>
        <taxon>Magnoliopsida</taxon>
        <taxon>Liliopsida</taxon>
        <taxon>Poales</taxon>
        <taxon>Poaceae</taxon>
        <taxon>BOP clade</taxon>
        <taxon>Oryzoideae</taxon>
        <taxon>Oryzeae</taxon>
        <taxon>Oryzinae</taxon>
        <taxon>Oryza</taxon>
    </lineage>
</organism>
<dbReference type="GO" id="GO:0003677">
    <property type="term" value="F:DNA binding"/>
    <property type="evidence" value="ECO:0007669"/>
    <property type="project" value="UniProtKB-KW"/>
</dbReference>
<keyword evidence="2" id="KW-0863">Zinc-finger</keyword>
<keyword evidence="4 6" id="KW-0694">RNA-binding</keyword>
<dbReference type="InterPro" id="IPR056276">
    <property type="entry name" value="AtC3H46-like_PABC-like"/>
</dbReference>
<evidence type="ECO:0000256" key="7">
    <source>
        <dbReference type="SAM" id="MobiDB-lite"/>
    </source>
</evidence>
<reference evidence="9" key="2">
    <citation type="submission" date="2018-04" db="EMBL/GenBank/DDBJ databases">
        <title>OnivRS2 (Oryza nivara Reference Sequence Version 2).</title>
        <authorList>
            <person name="Zhang J."/>
            <person name="Kudrna D."/>
            <person name="Lee S."/>
            <person name="Talag J."/>
            <person name="Rajasekar S."/>
            <person name="Welchert J."/>
            <person name="Hsing Y.-I."/>
            <person name="Wing R.A."/>
        </authorList>
    </citation>
    <scope>NUCLEOTIDE SEQUENCE [LARGE SCALE GENOMIC DNA]</scope>
    <source>
        <strain evidence="9">SL10</strain>
    </source>
</reference>
<dbReference type="SUPFAM" id="SSF54928">
    <property type="entry name" value="RNA-binding domain, RBD"/>
    <property type="match status" value="1"/>
</dbReference>
<evidence type="ECO:0000256" key="4">
    <source>
        <dbReference type="ARBA" id="ARBA00022884"/>
    </source>
</evidence>
<name>A0A0E0IXM0_ORYNI</name>
<dbReference type="eggNOG" id="ENOG502QWIK">
    <property type="taxonomic scope" value="Eukaryota"/>
</dbReference>
<dbReference type="STRING" id="4536.A0A0E0IXM0"/>
<dbReference type="Proteomes" id="UP000006591">
    <property type="component" value="Chromosome 11"/>
</dbReference>
<dbReference type="CDD" id="cd12458">
    <property type="entry name" value="RRM_AtC3H46_like"/>
    <property type="match status" value="1"/>
</dbReference>
<reference evidence="9" key="1">
    <citation type="submission" date="2015-04" db="UniProtKB">
        <authorList>
            <consortium name="EnsemblPlants"/>
        </authorList>
    </citation>
    <scope>IDENTIFICATION</scope>
    <source>
        <strain evidence="9">SL10</strain>
    </source>
</reference>
<dbReference type="InterPro" id="IPR035979">
    <property type="entry name" value="RBD_domain_sf"/>
</dbReference>
<keyword evidence="1" id="KW-0479">Metal-binding</keyword>
<evidence type="ECO:0000256" key="5">
    <source>
        <dbReference type="ARBA" id="ARBA00023125"/>
    </source>
</evidence>
<sequence length="577" mass="63884">MGAYEATKVVFARLQALEPNLAPNIISMLLTKDNNEMDMIRLACGPDNLLQSIIAKVRTDLTNKPSPPMASWGFPSDVGEEASFSVDKVGCDGGEEFSSKEYDWRLPIGGNHHRSFLSSTVDTPGWKPCLYSQSGVTTHLGSDDMQEYSSRPPQIDQSDLTNNCSARQIYLTFPPDSIFSKEDVCNYFSMYGMVQDVRIPYQEKCMFGFVTFAYQKTVKLILAKGNPHYICDARVLVKPYKEKDKVPNKFRHECYIVLGPRILYRDIASHEASFRMKQDEQQHATELQRCCLMRLPLLNLQDWGHHLSSPMGSHVLLGQVDNKYNINENDNPIHLEDVTFRDNKLKNEFAMREIASTAISTAAKRTVISTEEGKREYGPKAATPNDACGFLESGMEYNLPHSPFSSPTKASNVAATAHTSNISSSSSPHKVASSLFLPTCTLELPPTIHASFKRQDNKLKNEFAMREIASTAISTEAKRTVISTEEGKIEYGPKAATPNDACGFLESGMEYNLPHSPFSSPTKASNVAATAHTSNISSSSSPHKVASSLFPPTCTLELPPTTHASFKRQGKALTDHT</sequence>
<protein>
    <recommendedName>
        <fullName evidence="8">RRM domain-containing protein</fullName>
    </recommendedName>
</protein>
<keyword evidence="10" id="KW-1185">Reference proteome</keyword>
<dbReference type="Gene3D" id="3.30.70.330">
    <property type="match status" value="1"/>
</dbReference>
<dbReference type="InterPro" id="IPR012677">
    <property type="entry name" value="Nucleotide-bd_a/b_plait_sf"/>
</dbReference>
<dbReference type="EnsemblPlants" id="ONIVA11G01590.1">
    <property type="protein sequence ID" value="ONIVA11G01590.1"/>
    <property type="gene ID" value="ONIVA11G01590"/>
</dbReference>
<evidence type="ECO:0000256" key="1">
    <source>
        <dbReference type="ARBA" id="ARBA00022723"/>
    </source>
</evidence>
<keyword evidence="3" id="KW-0862">Zinc</keyword>